<sequence length="258" mass="28964">MENKSHSKPESLLTLSPSETTHMKFVGDGFFVACESNGKNVQRVMWTGPDGNPITTYRARIHIEDGSSGHRGVDIFFRNITMKDRGKYTCSANVDGNEVEASFELVIFKPIDFSDTPPEQYLEEGRDSTLICNVHGEPVPNVSWKRNRNTLKLSAGKKFSSHPENPNWVVVRNATLEDKGQYICTAIQLSQKTSTLKTFEIKVKVHHKPFPNPSSNHINESYSYITGVVNLTCEALAEPQANFTWLKDDNIVNSTENV</sequence>
<evidence type="ECO:0000259" key="2">
    <source>
        <dbReference type="PROSITE" id="PS50835"/>
    </source>
</evidence>
<dbReference type="GO" id="GO:0008046">
    <property type="term" value="F:axon guidance receptor activity"/>
    <property type="evidence" value="ECO:0007669"/>
    <property type="project" value="TreeGrafter"/>
</dbReference>
<proteinExistence type="predicted"/>
<dbReference type="SUPFAM" id="SSF48726">
    <property type="entry name" value="Immunoglobulin"/>
    <property type="match status" value="2"/>
</dbReference>
<evidence type="ECO:0000313" key="4">
    <source>
        <dbReference type="Proteomes" id="UP000326759"/>
    </source>
</evidence>
<dbReference type="PROSITE" id="PS50835">
    <property type="entry name" value="IG_LIKE"/>
    <property type="match status" value="3"/>
</dbReference>
<dbReference type="InterPro" id="IPR003598">
    <property type="entry name" value="Ig_sub2"/>
</dbReference>
<keyword evidence="4" id="KW-1185">Reference proteome</keyword>
<organism evidence="3 4">
    <name type="scientific">Armadillidium nasatum</name>
    <dbReference type="NCBI Taxonomy" id="96803"/>
    <lineage>
        <taxon>Eukaryota</taxon>
        <taxon>Metazoa</taxon>
        <taxon>Ecdysozoa</taxon>
        <taxon>Arthropoda</taxon>
        <taxon>Crustacea</taxon>
        <taxon>Multicrustacea</taxon>
        <taxon>Malacostraca</taxon>
        <taxon>Eumalacostraca</taxon>
        <taxon>Peracarida</taxon>
        <taxon>Isopoda</taxon>
        <taxon>Oniscidea</taxon>
        <taxon>Crinocheta</taxon>
        <taxon>Armadillidiidae</taxon>
        <taxon>Armadillidium</taxon>
    </lineage>
</organism>
<dbReference type="InterPro" id="IPR036179">
    <property type="entry name" value="Ig-like_dom_sf"/>
</dbReference>
<dbReference type="InterPro" id="IPR050958">
    <property type="entry name" value="Cell_Adh-Cytoskel_Orgn"/>
</dbReference>
<dbReference type="SMART" id="SM00408">
    <property type="entry name" value="IGc2"/>
    <property type="match status" value="2"/>
</dbReference>
<dbReference type="Proteomes" id="UP000326759">
    <property type="component" value="Unassembled WGS sequence"/>
</dbReference>
<dbReference type="Gene3D" id="2.60.40.10">
    <property type="entry name" value="Immunoglobulins"/>
    <property type="match status" value="2"/>
</dbReference>
<dbReference type="AlphaFoldDB" id="A0A5N5SZP2"/>
<dbReference type="InterPro" id="IPR003599">
    <property type="entry name" value="Ig_sub"/>
</dbReference>
<dbReference type="GO" id="GO:0030424">
    <property type="term" value="C:axon"/>
    <property type="evidence" value="ECO:0007669"/>
    <property type="project" value="TreeGrafter"/>
</dbReference>
<dbReference type="PANTHER" id="PTHR45080">
    <property type="entry name" value="CONTACTIN 5"/>
    <property type="match status" value="1"/>
</dbReference>
<protein>
    <submittedName>
        <fullName evidence="3">Roundabout-like protein 1</fullName>
    </submittedName>
</protein>
<dbReference type="GO" id="GO:0007156">
    <property type="term" value="P:homophilic cell adhesion via plasma membrane adhesion molecules"/>
    <property type="evidence" value="ECO:0007669"/>
    <property type="project" value="TreeGrafter"/>
</dbReference>
<evidence type="ECO:0000313" key="3">
    <source>
        <dbReference type="EMBL" id="KAB7499385.1"/>
    </source>
</evidence>
<reference evidence="3 4" key="1">
    <citation type="journal article" date="2019" name="PLoS Biol.">
        <title>Sex chromosomes control vertical transmission of feminizing Wolbachia symbionts in an isopod.</title>
        <authorList>
            <person name="Becking T."/>
            <person name="Chebbi M.A."/>
            <person name="Giraud I."/>
            <person name="Moumen B."/>
            <person name="Laverre T."/>
            <person name="Caubet Y."/>
            <person name="Peccoud J."/>
            <person name="Gilbert C."/>
            <person name="Cordaux R."/>
        </authorList>
    </citation>
    <scope>NUCLEOTIDE SEQUENCE [LARGE SCALE GENOMIC DNA]</scope>
    <source>
        <strain evidence="3">ANa2</strain>
        <tissue evidence="3">Whole body excluding digestive tract and cuticle</tissue>
    </source>
</reference>
<evidence type="ECO:0000256" key="1">
    <source>
        <dbReference type="ARBA" id="ARBA00023319"/>
    </source>
</evidence>
<feature type="domain" description="Ig-like" evidence="2">
    <location>
        <begin position="110"/>
        <end position="200"/>
    </location>
</feature>
<keyword evidence="1" id="KW-0393">Immunoglobulin domain</keyword>
<dbReference type="SMART" id="SM00409">
    <property type="entry name" value="IG"/>
    <property type="match status" value="2"/>
</dbReference>
<gene>
    <name evidence="3" type="primary">Robo1_1</name>
    <name evidence="3" type="ORF">Anas_00713</name>
</gene>
<name>A0A5N5SZP2_9CRUS</name>
<dbReference type="OrthoDB" id="9355041at2759"/>
<dbReference type="InterPro" id="IPR013098">
    <property type="entry name" value="Ig_I-set"/>
</dbReference>
<dbReference type="InterPro" id="IPR013783">
    <property type="entry name" value="Ig-like_fold"/>
</dbReference>
<dbReference type="GO" id="GO:0050808">
    <property type="term" value="P:synapse organization"/>
    <property type="evidence" value="ECO:0007669"/>
    <property type="project" value="TreeGrafter"/>
</dbReference>
<dbReference type="GO" id="GO:0043025">
    <property type="term" value="C:neuronal cell body"/>
    <property type="evidence" value="ECO:0007669"/>
    <property type="project" value="TreeGrafter"/>
</dbReference>
<dbReference type="InterPro" id="IPR007110">
    <property type="entry name" value="Ig-like_dom"/>
</dbReference>
<feature type="domain" description="Ig-like" evidence="2">
    <location>
        <begin position="9"/>
        <end position="104"/>
    </location>
</feature>
<dbReference type="GO" id="GO:0005886">
    <property type="term" value="C:plasma membrane"/>
    <property type="evidence" value="ECO:0007669"/>
    <property type="project" value="TreeGrafter"/>
</dbReference>
<accession>A0A5N5SZP2</accession>
<comment type="caution">
    <text evidence="3">The sequence shown here is derived from an EMBL/GenBank/DDBJ whole genome shotgun (WGS) entry which is preliminary data.</text>
</comment>
<dbReference type="CDD" id="cd00096">
    <property type="entry name" value="Ig"/>
    <property type="match status" value="2"/>
</dbReference>
<feature type="domain" description="Ig-like" evidence="2">
    <location>
        <begin position="211"/>
        <end position="258"/>
    </location>
</feature>
<dbReference type="Pfam" id="PF07679">
    <property type="entry name" value="I-set"/>
    <property type="match status" value="2"/>
</dbReference>
<dbReference type="EMBL" id="SEYY01018405">
    <property type="protein sequence ID" value="KAB7499385.1"/>
    <property type="molecule type" value="Genomic_DNA"/>
</dbReference>
<dbReference type="PANTHER" id="PTHR45080:SF27">
    <property type="entry name" value="NEURAL CELL ADHESION MOLECULE 1-LIKE"/>
    <property type="match status" value="1"/>
</dbReference>